<dbReference type="AlphaFoldDB" id="A0AAI9T081"/>
<evidence type="ECO:0000256" key="3">
    <source>
        <dbReference type="ARBA" id="ARBA00022448"/>
    </source>
</evidence>
<dbReference type="InterPro" id="IPR016680">
    <property type="entry name" value="NDUFA8"/>
</dbReference>
<dbReference type="GO" id="GO:0005743">
    <property type="term" value="C:mitochondrial inner membrane"/>
    <property type="evidence" value="ECO:0007669"/>
    <property type="project" value="UniProtKB-SubCell"/>
</dbReference>
<protein>
    <recommendedName>
        <fullName evidence="9">NADH-ubiquinone oxidoreductase</fullName>
    </recommendedName>
</protein>
<dbReference type="GO" id="GO:0006120">
    <property type="term" value="P:mitochondrial electron transport, NADH to ubiquinone"/>
    <property type="evidence" value="ECO:0007669"/>
    <property type="project" value="InterPro"/>
</dbReference>
<keyword evidence="9" id="KW-0999">Mitochondrion inner membrane</keyword>
<evidence type="ECO:0000256" key="2">
    <source>
        <dbReference type="ARBA" id="ARBA00010705"/>
    </source>
</evidence>
<dbReference type="GeneID" id="73378539"/>
<keyword evidence="3 9" id="KW-0813">Transport</keyword>
<evidence type="ECO:0000313" key="11">
    <source>
        <dbReference type="Proteomes" id="UP001202479"/>
    </source>
</evidence>
<comment type="similarity">
    <text evidence="2 9">Belongs to the complex I NDUFA8 subunit family.</text>
</comment>
<dbReference type="EMBL" id="JAHUZD010000024">
    <property type="protein sequence ID" value="KAI3406441.1"/>
    <property type="molecule type" value="Genomic_DNA"/>
</dbReference>
<dbReference type="RefSeq" id="XP_049182186.1">
    <property type="nucleotide sequence ID" value="XM_049326882.1"/>
</dbReference>
<comment type="caution">
    <text evidence="10">The sequence shown here is derived from an EMBL/GenBank/DDBJ whole genome shotgun (WGS) entry which is preliminary data.</text>
</comment>
<keyword evidence="8" id="KW-1015">Disulfide bond</keyword>
<reference evidence="10" key="1">
    <citation type="journal article" date="2022" name="DNA Res.">
        <title>Genome analysis of five recently described species of the CUG-Ser clade uncovers Candida theae as a new hybrid lineage with pathogenic potential in the Candida parapsilosis species complex.</title>
        <authorList>
            <person name="Mixao V."/>
            <person name="Del Olmo V."/>
            <person name="Hegedusova E."/>
            <person name="Saus E."/>
            <person name="Pryszcz L."/>
            <person name="Cillingova A."/>
            <person name="Nosek J."/>
            <person name="Gabaldon T."/>
        </authorList>
    </citation>
    <scope>NUCLEOTIDE SEQUENCE</scope>
    <source>
        <strain evidence="10">CBS 10844</strain>
    </source>
</reference>
<keyword evidence="7 9" id="KW-0496">Mitochondrion</keyword>
<dbReference type="PIRSF" id="PIRSF017016">
    <property type="entry name" value="NDUA8"/>
    <property type="match status" value="1"/>
</dbReference>
<dbReference type="PANTHER" id="PTHR13344">
    <property type="entry name" value="NADH-UBIQUINONE OXIDOREDUCTASE"/>
    <property type="match status" value="1"/>
</dbReference>
<evidence type="ECO:0000313" key="10">
    <source>
        <dbReference type="EMBL" id="KAI3406441.1"/>
    </source>
</evidence>
<dbReference type="Proteomes" id="UP001202479">
    <property type="component" value="Unassembled WGS sequence"/>
</dbReference>
<gene>
    <name evidence="10" type="ORF">KGF56_000922</name>
</gene>
<name>A0AAI9T081_9ASCO</name>
<evidence type="ECO:0000256" key="6">
    <source>
        <dbReference type="ARBA" id="ARBA00022982"/>
    </source>
</evidence>
<evidence type="ECO:0000256" key="8">
    <source>
        <dbReference type="ARBA" id="ARBA00023157"/>
    </source>
</evidence>
<keyword evidence="6 9" id="KW-0249">Electron transport</keyword>
<evidence type="ECO:0000256" key="4">
    <source>
        <dbReference type="ARBA" id="ARBA00022660"/>
    </source>
</evidence>
<accession>A0AAI9T081</accession>
<evidence type="ECO:0000256" key="1">
    <source>
        <dbReference type="ARBA" id="ARBA00003195"/>
    </source>
</evidence>
<dbReference type="PROSITE" id="PS51808">
    <property type="entry name" value="CHCH"/>
    <property type="match status" value="1"/>
</dbReference>
<keyword evidence="9" id="KW-0472">Membrane</keyword>
<keyword evidence="4 9" id="KW-0679">Respiratory chain</keyword>
<comment type="subcellular location">
    <subcellularLocation>
        <location evidence="9">Mitochondrion inner membrane</location>
    </subcellularLocation>
</comment>
<proteinExistence type="inferred from homology"/>
<keyword evidence="5" id="KW-0677">Repeat</keyword>
<keyword evidence="11" id="KW-1185">Reference proteome</keyword>
<dbReference type="PANTHER" id="PTHR13344:SF0">
    <property type="entry name" value="NADH DEHYDROGENASE [UBIQUINONE] 1 ALPHA SUBCOMPLEX SUBUNIT 8"/>
    <property type="match status" value="1"/>
</dbReference>
<evidence type="ECO:0000256" key="7">
    <source>
        <dbReference type="ARBA" id="ARBA00023128"/>
    </source>
</evidence>
<sequence>MFRDLFLSRHKWENKEETPLPKDIPEVDEVGATSAPLLSASYYIGDRCKPYNDDFMMCKEEKNGGTVECLKEGRRVTRCAISVLKDLNKYCFDEFKLHYDCLEQNNQYFSRCRASEGVLSKCVFDNLKLEKRIPDVDEQIHHKKNPVYKADPKDVRLTKEYLKKSEQNIN</sequence>
<organism evidence="10 11">
    <name type="scientific">Candida oxycetoniae</name>
    <dbReference type="NCBI Taxonomy" id="497107"/>
    <lineage>
        <taxon>Eukaryota</taxon>
        <taxon>Fungi</taxon>
        <taxon>Dikarya</taxon>
        <taxon>Ascomycota</taxon>
        <taxon>Saccharomycotina</taxon>
        <taxon>Pichiomycetes</taxon>
        <taxon>Debaryomycetaceae</taxon>
        <taxon>Candida/Lodderomyces clade</taxon>
        <taxon>Candida</taxon>
    </lineage>
</organism>
<evidence type="ECO:0000256" key="5">
    <source>
        <dbReference type="ARBA" id="ARBA00022737"/>
    </source>
</evidence>
<comment type="function">
    <text evidence="1 9">Accessory subunit of the mitochondrial membrane respiratory chain NADH dehydrogenase (Complex I), that is believed not to be involved in catalysis. Complex I functions in the transfer of electrons from NADH to the respiratory chain. The immediate electron acceptor for the enzyme is believed to be ubiquinone.</text>
</comment>
<evidence type="ECO:0000256" key="9">
    <source>
        <dbReference type="PIRNR" id="PIRNR017016"/>
    </source>
</evidence>